<sequence length="336" mass="37680">MWPHPGSGSQGLQEDLPLYFLLPAGRRARFLSGILGVPSADITALIALDPSFLCSNLERTVKPRIAELSELGLSREEIASLIPLSPNSFRSRFLGRNIEFWLKELGSFDKLLQAVRMTSSLLRADPDKVIAPNVALLRQCGLNVSGMVAANIYSTRLFTKNPKLLQEAVERMEELGLKRGARMFGHALVVISLTSKVVATRRIQLLRKFGFSQDDVLEIIRKAPTLLAMSDQKIQGNMDFLMKDVGLDLSYIVRRPALLMYSVERRLLPRHCLLKVLREKGILNTEVDHYSTFCMSEKRFLQKFVVAYDDNVPGLVDDYASKFSGKAVDKVVLQGK</sequence>
<evidence type="ECO:0000256" key="2">
    <source>
        <dbReference type="ARBA" id="ARBA00022472"/>
    </source>
</evidence>
<evidence type="ECO:0000313" key="4">
    <source>
        <dbReference type="EMBL" id="GJN28858.1"/>
    </source>
</evidence>
<dbReference type="InterPro" id="IPR003690">
    <property type="entry name" value="MTERF"/>
</dbReference>
<dbReference type="Pfam" id="PF02536">
    <property type="entry name" value="mTERF"/>
    <property type="match status" value="1"/>
</dbReference>
<dbReference type="InterPro" id="IPR038538">
    <property type="entry name" value="MTERF_sf"/>
</dbReference>
<protein>
    <submittedName>
        <fullName evidence="4">Uncharacterized protein</fullName>
    </submittedName>
</protein>
<evidence type="ECO:0000313" key="5">
    <source>
        <dbReference type="Proteomes" id="UP001054889"/>
    </source>
</evidence>
<proteinExistence type="inferred from homology"/>
<dbReference type="Gene3D" id="1.25.70.10">
    <property type="entry name" value="Transcription termination factor 3, mitochondrial"/>
    <property type="match status" value="1"/>
</dbReference>
<keyword evidence="2" id="KW-0804">Transcription</keyword>
<dbReference type="EMBL" id="BQKI01000081">
    <property type="protein sequence ID" value="GJN28858.1"/>
    <property type="molecule type" value="Genomic_DNA"/>
</dbReference>
<dbReference type="SMART" id="SM00733">
    <property type="entry name" value="Mterf"/>
    <property type="match status" value="5"/>
</dbReference>
<keyword evidence="3" id="KW-0809">Transit peptide</keyword>
<name>A0AAV5EZM2_ELECO</name>
<dbReference type="AlphaFoldDB" id="A0AAV5EZM2"/>
<dbReference type="GO" id="GO:0006353">
    <property type="term" value="P:DNA-templated transcription termination"/>
    <property type="evidence" value="ECO:0007669"/>
    <property type="project" value="UniProtKB-KW"/>
</dbReference>
<comment type="similarity">
    <text evidence="1">Belongs to the mTERF family.</text>
</comment>
<dbReference type="PANTHER" id="PTHR13068:SF83">
    <property type="entry name" value="OS06G0224500 PROTEIN"/>
    <property type="match status" value="1"/>
</dbReference>
<organism evidence="4 5">
    <name type="scientific">Eleusine coracana subsp. coracana</name>
    <dbReference type="NCBI Taxonomy" id="191504"/>
    <lineage>
        <taxon>Eukaryota</taxon>
        <taxon>Viridiplantae</taxon>
        <taxon>Streptophyta</taxon>
        <taxon>Embryophyta</taxon>
        <taxon>Tracheophyta</taxon>
        <taxon>Spermatophyta</taxon>
        <taxon>Magnoliopsida</taxon>
        <taxon>Liliopsida</taxon>
        <taxon>Poales</taxon>
        <taxon>Poaceae</taxon>
        <taxon>PACMAD clade</taxon>
        <taxon>Chloridoideae</taxon>
        <taxon>Cynodonteae</taxon>
        <taxon>Eleusininae</taxon>
        <taxon>Eleusine</taxon>
    </lineage>
</organism>
<evidence type="ECO:0000256" key="1">
    <source>
        <dbReference type="ARBA" id="ARBA00007692"/>
    </source>
</evidence>
<reference evidence="4" key="2">
    <citation type="submission" date="2021-12" db="EMBL/GenBank/DDBJ databases">
        <title>Resequencing data analysis of finger millet.</title>
        <authorList>
            <person name="Hatakeyama M."/>
            <person name="Aluri S."/>
            <person name="Balachadran M.T."/>
            <person name="Sivarajan S.R."/>
            <person name="Poveda L."/>
            <person name="Shimizu-Inatsugi R."/>
            <person name="Schlapbach R."/>
            <person name="Sreeman S.M."/>
            <person name="Shimizu K.K."/>
        </authorList>
    </citation>
    <scope>NUCLEOTIDE SEQUENCE</scope>
</reference>
<keyword evidence="5" id="KW-1185">Reference proteome</keyword>
<dbReference type="Proteomes" id="UP001054889">
    <property type="component" value="Unassembled WGS sequence"/>
</dbReference>
<dbReference type="GO" id="GO:0003676">
    <property type="term" value="F:nucleic acid binding"/>
    <property type="evidence" value="ECO:0007669"/>
    <property type="project" value="InterPro"/>
</dbReference>
<comment type="caution">
    <text evidence="4">The sequence shown here is derived from an EMBL/GenBank/DDBJ whole genome shotgun (WGS) entry which is preliminary data.</text>
</comment>
<reference evidence="4" key="1">
    <citation type="journal article" date="2018" name="DNA Res.">
        <title>Multiple hybrid de novo genome assembly of finger millet, an orphan allotetraploid crop.</title>
        <authorList>
            <person name="Hatakeyama M."/>
            <person name="Aluri S."/>
            <person name="Balachadran M.T."/>
            <person name="Sivarajan S.R."/>
            <person name="Patrignani A."/>
            <person name="Gruter S."/>
            <person name="Poveda L."/>
            <person name="Shimizu-Inatsugi R."/>
            <person name="Baeten J."/>
            <person name="Francoijs K.J."/>
            <person name="Nataraja K.N."/>
            <person name="Reddy Y.A.N."/>
            <person name="Phadnis S."/>
            <person name="Ravikumar R.L."/>
            <person name="Schlapbach R."/>
            <person name="Sreeman S.M."/>
            <person name="Shimizu K.K."/>
        </authorList>
    </citation>
    <scope>NUCLEOTIDE SEQUENCE</scope>
</reference>
<gene>
    <name evidence="4" type="primary">gb17030</name>
    <name evidence="4" type="ORF">PR202_gb17030</name>
</gene>
<keyword evidence="2" id="KW-0806">Transcription termination</keyword>
<dbReference type="PANTHER" id="PTHR13068">
    <property type="entry name" value="CGI-12 PROTEIN-RELATED"/>
    <property type="match status" value="1"/>
</dbReference>
<accession>A0AAV5EZM2</accession>
<dbReference type="FunFam" id="1.25.70.10:FF:000001">
    <property type="entry name" value="Mitochondrial transcription termination factor-like"/>
    <property type="match status" value="1"/>
</dbReference>
<evidence type="ECO:0000256" key="3">
    <source>
        <dbReference type="ARBA" id="ARBA00022946"/>
    </source>
</evidence>
<keyword evidence="2" id="KW-0805">Transcription regulation</keyword>